<comment type="caution">
    <text evidence="1">The sequence shown here is derived from an EMBL/GenBank/DDBJ whole genome shotgun (WGS) entry which is preliminary data.</text>
</comment>
<evidence type="ECO:0000313" key="2">
    <source>
        <dbReference type="Proteomes" id="UP001500459"/>
    </source>
</evidence>
<protein>
    <recommendedName>
        <fullName evidence="3">T9SS type A sorting domain-containing protein</fullName>
    </recommendedName>
</protein>
<gene>
    <name evidence="1" type="ORF">GCM10022393_17940</name>
</gene>
<dbReference type="Proteomes" id="UP001500459">
    <property type="component" value="Unassembled WGS sequence"/>
</dbReference>
<sequence length="589" mass="65094">MTPSGEFNGAVVNPDLLRDTQGNLLANEDQKQGLLNPYDFYSADLNIMNNLPYNASAGESIYKIKAKNTGCGTRYIEIGCVDTAVVLTILAEVPLNNGSTSFRPPVAGTWKPLYTIDKVRMDRLPRLPQISDGSHGTIGGPRGFEDWLVPQVDLYGKVSGFGEFFRGTVPHAAQPDYGATQSQYYLESISQLFGLETNEEKEPGTYSLMQRGIDIYAIYKMGISFSSGAGQFAGKKPALTFFAAMYDDLDILNEVRAIASDPNALENTTFQEDSQIYRGVNGVALWGDQNGLDNIHWYFSALYPRLDTQGSSADPYGYIDGPAGGIHPDPDQTRDRQYVTTVGGVFIGYAFLQNLMPWYAYAAGDPEIIEWSDRIYRGYGVDNFDGGLWTAPDPVAPVDSNDYEDCNPFRLYSTGVTGCSGYMETWGPSPEDFSNYIAHNGDPMTDGRMPLLHGHQLSFTRLIRVVQNHWDELRPCSDPNNPSYPCDGLGSTPNTLSVDTPGVVELENMIVTSITNQGITVSDRTEKFYDKIAIKLYSITGALIAEKNGNGTELTLEWNESATLSKSEVYIVQFYMDDKKFVNKIVVSY</sequence>
<keyword evidence="2" id="KW-1185">Reference proteome</keyword>
<dbReference type="RefSeq" id="WP_344926620.1">
    <property type="nucleotide sequence ID" value="NZ_BAABCW010000006.1"/>
</dbReference>
<evidence type="ECO:0000313" key="1">
    <source>
        <dbReference type="EMBL" id="GAA3508050.1"/>
    </source>
</evidence>
<proteinExistence type="predicted"/>
<dbReference type="EMBL" id="BAABCW010000006">
    <property type="protein sequence ID" value="GAA3508050.1"/>
    <property type="molecule type" value="Genomic_DNA"/>
</dbReference>
<accession>A0ABP6UJD1</accession>
<name>A0ABP6UJD1_9FLAO</name>
<organism evidence="1 2">
    <name type="scientific">Aquimarina addita</name>
    <dbReference type="NCBI Taxonomy" id="870485"/>
    <lineage>
        <taxon>Bacteria</taxon>
        <taxon>Pseudomonadati</taxon>
        <taxon>Bacteroidota</taxon>
        <taxon>Flavobacteriia</taxon>
        <taxon>Flavobacteriales</taxon>
        <taxon>Flavobacteriaceae</taxon>
        <taxon>Aquimarina</taxon>
    </lineage>
</organism>
<evidence type="ECO:0008006" key="3">
    <source>
        <dbReference type="Google" id="ProtNLM"/>
    </source>
</evidence>
<reference evidence="2" key="1">
    <citation type="journal article" date="2019" name="Int. J. Syst. Evol. Microbiol.">
        <title>The Global Catalogue of Microorganisms (GCM) 10K type strain sequencing project: providing services to taxonomists for standard genome sequencing and annotation.</title>
        <authorList>
            <consortium name="The Broad Institute Genomics Platform"/>
            <consortium name="The Broad Institute Genome Sequencing Center for Infectious Disease"/>
            <person name="Wu L."/>
            <person name="Ma J."/>
        </authorList>
    </citation>
    <scope>NUCLEOTIDE SEQUENCE [LARGE SCALE GENOMIC DNA]</scope>
    <source>
        <strain evidence="2">JCM 17106</strain>
    </source>
</reference>